<protein>
    <submittedName>
        <fullName evidence="2">Uncharacterized protein</fullName>
    </submittedName>
</protein>
<feature type="transmembrane region" description="Helical" evidence="1">
    <location>
        <begin position="48"/>
        <end position="68"/>
    </location>
</feature>
<accession>A0A6C0LTC0</accession>
<sequence length="158" mass="17278">MDIHTNFSYMLAVVGVMMIVLYFTITTSAKDKIKSDDDSDYQRRFDQAMAGILSMGFVFLTSASIMIVVEKQYKIQLADKMGGDETMYIVFASVVSVVTIILASIAISCLDDGNSNAKGQLSVVIAVPVIVVMAAIYTMMKSGDDASPEIDFGFDFEF</sequence>
<keyword evidence="1" id="KW-1133">Transmembrane helix</keyword>
<reference evidence="2" key="1">
    <citation type="journal article" date="2020" name="Nature">
        <title>Giant virus diversity and host interactions through global metagenomics.</title>
        <authorList>
            <person name="Schulz F."/>
            <person name="Roux S."/>
            <person name="Paez-Espino D."/>
            <person name="Jungbluth S."/>
            <person name="Walsh D.A."/>
            <person name="Denef V.J."/>
            <person name="McMahon K.D."/>
            <person name="Konstantinidis K.T."/>
            <person name="Eloe-Fadrosh E.A."/>
            <person name="Kyrpides N.C."/>
            <person name="Woyke T."/>
        </authorList>
    </citation>
    <scope>NUCLEOTIDE SEQUENCE</scope>
    <source>
        <strain evidence="2">GVMAG-S-1016704-142</strain>
    </source>
</reference>
<feature type="transmembrane region" description="Helical" evidence="1">
    <location>
        <begin position="6"/>
        <end position="27"/>
    </location>
</feature>
<organism evidence="2">
    <name type="scientific">viral metagenome</name>
    <dbReference type="NCBI Taxonomy" id="1070528"/>
    <lineage>
        <taxon>unclassified sequences</taxon>
        <taxon>metagenomes</taxon>
        <taxon>organismal metagenomes</taxon>
    </lineage>
</organism>
<evidence type="ECO:0000256" key="1">
    <source>
        <dbReference type="SAM" id="Phobius"/>
    </source>
</evidence>
<dbReference type="EMBL" id="MN740564">
    <property type="protein sequence ID" value="QHU33847.1"/>
    <property type="molecule type" value="Genomic_DNA"/>
</dbReference>
<dbReference type="AlphaFoldDB" id="A0A6C0LTC0"/>
<feature type="transmembrane region" description="Helical" evidence="1">
    <location>
        <begin position="121"/>
        <end position="140"/>
    </location>
</feature>
<evidence type="ECO:0000313" key="2">
    <source>
        <dbReference type="EMBL" id="QHU33847.1"/>
    </source>
</evidence>
<proteinExistence type="predicted"/>
<name>A0A6C0LTC0_9ZZZZ</name>
<keyword evidence="1" id="KW-0812">Transmembrane</keyword>
<feature type="transmembrane region" description="Helical" evidence="1">
    <location>
        <begin position="88"/>
        <end position="109"/>
    </location>
</feature>
<keyword evidence="1" id="KW-0472">Membrane</keyword>